<dbReference type="InterPro" id="IPR036638">
    <property type="entry name" value="HLH_DNA-bd_sf"/>
</dbReference>
<evidence type="ECO:0000256" key="6">
    <source>
        <dbReference type="SAM" id="MobiDB-lite"/>
    </source>
</evidence>
<sequence>MESLEGVEFDLNWVCSLLDDIPTTCCDSTTRFDVPLPSIPRLNSFPSSTSHSLDTQDSSEGLDGSEDCCRKRVRVGSVAASSSFKACREKQRRDHLNNRFFELSAMLESGTTTPKSDKAAILTDAIRQVKLLREESSSLTRQNAELKQKNNELKAEKKALRAEKHSLVSEKEKMEQRIKELDTRPNLQFHPSSVPTPYAMPYQSVGGKLMPLVNYSSVPFWQFVPQAAFDTSQDHVLHPPVA</sequence>
<dbReference type="GO" id="GO:0005634">
    <property type="term" value="C:nucleus"/>
    <property type="evidence" value="ECO:0007669"/>
    <property type="project" value="UniProtKB-SubCell"/>
</dbReference>
<dbReference type="InterPro" id="IPR044818">
    <property type="entry name" value="ILR3-like"/>
</dbReference>
<dbReference type="KEGG" id="soe:110805270"/>
<accession>A0A9R0KCA3</accession>
<dbReference type="SUPFAM" id="SSF47459">
    <property type="entry name" value="HLH, helix-loop-helix DNA-binding domain"/>
    <property type="match status" value="1"/>
</dbReference>
<evidence type="ECO:0000256" key="2">
    <source>
        <dbReference type="ARBA" id="ARBA00023015"/>
    </source>
</evidence>
<protein>
    <submittedName>
        <fullName evidence="9">Transcription factor ILR3</fullName>
    </submittedName>
</protein>
<name>A0A9R0KCA3_SPIOL</name>
<dbReference type="Pfam" id="PF00010">
    <property type="entry name" value="HLH"/>
    <property type="match status" value="1"/>
</dbReference>
<keyword evidence="4" id="KW-0539">Nucleus</keyword>
<dbReference type="PANTHER" id="PTHR46133:SF23">
    <property type="entry name" value="TRANSCRIPTION FACTOR ILR3-LIKE"/>
    <property type="match status" value="1"/>
</dbReference>
<dbReference type="SMART" id="SM00353">
    <property type="entry name" value="HLH"/>
    <property type="match status" value="1"/>
</dbReference>
<evidence type="ECO:0000313" key="8">
    <source>
        <dbReference type="Proteomes" id="UP000813463"/>
    </source>
</evidence>
<keyword evidence="3" id="KW-0804">Transcription</keyword>
<keyword evidence="8" id="KW-1185">Reference proteome</keyword>
<reference evidence="8" key="1">
    <citation type="journal article" date="2021" name="Nat. Commun.">
        <title>Genomic analyses provide insights into spinach domestication and the genetic basis of agronomic traits.</title>
        <authorList>
            <person name="Cai X."/>
            <person name="Sun X."/>
            <person name="Xu C."/>
            <person name="Sun H."/>
            <person name="Wang X."/>
            <person name="Ge C."/>
            <person name="Zhang Z."/>
            <person name="Wang Q."/>
            <person name="Fei Z."/>
            <person name="Jiao C."/>
            <person name="Wang Q."/>
        </authorList>
    </citation>
    <scope>NUCLEOTIDE SEQUENCE [LARGE SCALE GENOMIC DNA]</scope>
    <source>
        <strain evidence="8">cv. Varoflay</strain>
    </source>
</reference>
<feature type="compositionally biased region" description="Polar residues" evidence="6">
    <location>
        <begin position="44"/>
        <end position="59"/>
    </location>
</feature>
<reference evidence="9" key="2">
    <citation type="submission" date="2025-08" db="UniProtKB">
        <authorList>
            <consortium name="RefSeq"/>
        </authorList>
    </citation>
    <scope>IDENTIFICATION</scope>
    <source>
        <tissue evidence="9">Leaf</tissue>
    </source>
</reference>
<evidence type="ECO:0000256" key="4">
    <source>
        <dbReference type="ARBA" id="ARBA00023242"/>
    </source>
</evidence>
<dbReference type="InterPro" id="IPR011598">
    <property type="entry name" value="bHLH_dom"/>
</dbReference>
<dbReference type="Gene3D" id="4.10.280.10">
    <property type="entry name" value="Helix-loop-helix DNA-binding domain"/>
    <property type="match status" value="1"/>
</dbReference>
<dbReference type="RefSeq" id="XP_021866561.1">
    <property type="nucleotide sequence ID" value="XM_022010869.2"/>
</dbReference>
<keyword evidence="2" id="KW-0805">Transcription regulation</keyword>
<proteinExistence type="predicted"/>
<feature type="coiled-coil region" evidence="5">
    <location>
        <begin position="122"/>
        <end position="184"/>
    </location>
</feature>
<dbReference type="PROSITE" id="PS50888">
    <property type="entry name" value="BHLH"/>
    <property type="match status" value="1"/>
</dbReference>
<dbReference type="GO" id="GO:0006879">
    <property type="term" value="P:intracellular iron ion homeostasis"/>
    <property type="evidence" value="ECO:0007669"/>
    <property type="project" value="InterPro"/>
</dbReference>
<dbReference type="AlphaFoldDB" id="A0A9R0KCA3"/>
<dbReference type="Proteomes" id="UP000813463">
    <property type="component" value="Chromosome 6"/>
</dbReference>
<dbReference type="GO" id="GO:0046983">
    <property type="term" value="F:protein dimerization activity"/>
    <property type="evidence" value="ECO:0007669"/>
    <property type="project" value="InterPro"/>
</dbReference>
<dbReference type="OrthoDB" id="1707676at2759"/>
<evidence type="ECO:0000256" key="5">
    <source>
        <dbReference type="SAM" id="Coils"/>
    </source>
</evidence>
<evidence type="ECO:0000256" key="1">
    <source>
        <dbReference type="ARBA" id="ARBA00004123"/>
    </source>
</evidence>
<comment type="subcellular location">
    <subcellularLocation>
        <location evidence="1">Nucleus</location>
    </subcellularLocation>
</comment>
<gene>
    <name evidence="9" type="primary">LOC110805270</name>
</gene>
<dbReference type="PANTHER" id="PTHR46133">
    <property type="entry name" value="BHLH TRANSCRIPTION FACTOR"/>
    <property type="match status" value="1"/>
</dbReference>
<evidence type="ECO:0000256" key="3">
    <source>
        <dbReference type="ARBA" id="ARBA00023163"/>
    </source>
</evidence>
<keyword evidence="5" id="KW-0175">Coiled coil</keyword>
<evidence type="ECO:0000259" key="7">
    <source>
        <dbReference type="PROSITE" id="PS50888"/>
    </source>
</evidence>
<feature type="region of interest" description="Disordered" evidence="6">
    <location>
        <begin position="43"/>
        <end position="64"/>
    </location>
</feature>
<evidence type="ECO:0000313" key="9">
    <source>
        <dbReference type="RefSeq" id="XP_021866561.1"/>
    </source>
</evidence>
<organism evidence="8 9">
    <name type="scientific">Spinacia oleracea</name>
    <name type="common">Spinach</name>
    <dbReference type="NCBI Taxonomy" id="3562"/>
    <lineage>
        <taxon>Eukaryota</taxon>
        <taxon>Viridiplantae</taxon>
        <taxon>Streptophyta</taxon>
        <taxon>Embryophyta</taxon>
        <taxon>Tracheophyta</taxon>
        <taxon>Spermatophyta</taxon>
        <taxon>Magnoliopsida</taxon>
        <taxon>eudicotyledons</taxon>
        <taxon>Gunneridae</taxon>
        <taxon>Pentapetalae</taxon>
        <taxon>Caryophyllales</taxon>
        <taxon>Chenopodiaceae</taxon>
        <taxon>Chenopodioideae</taxon>
        <taxon>Anserineae</taxon>
        <taxon>Spinacia</taxon>
    </lineage>
</organism>
<feature type="domain" description="BHLH" evidence="7">
    <location>
        <begin position="80"/>
        <end position="132"/>
    </location>
</feature>
<dbReference type="GeneID" id="110805270"/>
<dbReference type="GO" id="GO:0003700">
    <property type="term" value="F:DNA-binding transcription factor activity"/>
    <property type="evidence" value="ECO:0007669"/>
    <property type="project" value="InterPro"/>
</dbReference>